<accession>A0ABX3D4G0</accession>
<keyword evidence="1" id="KW-0812">Transmembrane</keyword>
<evidence type="ECO:0000313" key="2">
    <source>
        <dbReference type="EMBL" id="OHY89568.1"/>
    </source>
</evidence>
<protein>
    <submittedName>
        <fullName evidence="2">Uncharacterized protein</fullName>
    </submittedName>
</protein>
<keyword evidence="3" id="KW-1185">Reference proteome</keyword>
<gene>
    <name evidence="2" type="ORF">BI375_23440</name>
</gene>
<comment type="caution">
    <text evidence="2">The sequence shown here is derived from an EMBL/GenBank/DDBJ whole genome shotgun (WGS) entry which is preliminary data.</text>
</comment>
<feature type="transmembrane region" description="Helical" evidence="1">
    <location>
        <begin position="127"/>
        <end position="147"/>
    </location>
</feature>
<feature type="transmembrane region" description="Helical" evidence="1">
    <location>
        <begin position="21"/>
        <end position="40"/>
    </location>
</feature>
<reference evidence="2 3" key="1">
    <citation type="submission" date="2016-09" db="EMBL/GenBank/DDBJ databases">
        <title>Isolation, identification and antibiotic sensitivity analysis of bacterial pathogen from juvenile Hippocampus erectus with tail-rotted disease.</title>
        <authorList>
            <person name="Yang Q."/>
        </authorList>
    </citation>
    <scope>NUCLEOTIDE SEQUENCE [LARGE SCALE GENOMIC DNA]</scope>
    <source>
        <strain evidence="2 3">HM-10</strain>
    </source>
</reference>
<keyword evidence="1" id="KW-1133">Transmembrane helix</keyword>
<dbReference type="Proteomes" id="UP000180133">
    <property type="component" value="Unassembled WGS sequence"/>
</dbReference>
<evidence type="ECO:0000313" key="3">
    <source>
        <dbReference type="Proteomes" id="UP000180133"/>
    </source>
</evidence>
<dbReference type="PROSITE" id="PS51257">
    <property type="entry name" value="PROKAR_LIPOPROTEIN"/>
    <property type="match status" value="1"/>
</dbReference>
<sequence length="227" mass="25378">MHIGKYTEVTREPVLNYSDSMFFGGFGFILSCFLLLFSQFELPSQMDRGFLTSLLFDHIPFNTISILLLSMVIILLMSAAFGKIRGSSEQLLAHLSNRISQFCSPAFFILIGNSLALVLFFLCSFNIGYLGYAAAFSVFALLIFLISKLSNELVDSIEAVHAKLPSRWALCISAALLVLPLILSYFDDTPKVMEVPLSVEQYDQVKRQAASENMSIGEYVRRGLLQQ</sequence>
<feature type="transmembrane region" description="Helical" evidence="1">
    <location>
        <begin position="168"/>
        <end position="186"/>
    </location>
</feature>
<proteinExistence type="predicted"/>
<feature type="transmembrane region" description="Helical" evidence="1">
    <location>
        <begin position="102"/>
        <end position="121"/>
    </location>
</feature>
<name>A0ABX3D4G0_9VIBR</name>
<organism evidence="2 3">
    <name type="scientific">Vibrio rotiferianus</name>
    <dbReference type="NCBI Taxonomy" id="190895"/>
    <lineage>
        <taxon>Bacteria</taxon>
        <taxon>Pseudomonadati</taxon>
        <taxon>Pseudomonadota</taxon>
        <taxon>Gammaproteobacteria</taxon>
        <taxon>Vibrionales</taxon>
        <taxon>Vibrionaceae</taxon>
        <taxon>Vibrio</taxon>
    </lineage>
</organism>
<feature type="transmembrane region" description="Helical" evidence="1">
    <location>
        <begin position="60"/>
        <end position="81"/>
    </location>
</feature>
<dbReference type="EMBL" id="MKFT01000039">
    <property type="protein sequence ID" value="OHY89568.1"/>
    <property type="molecule type" value="Genomic_DNA"/>
</dbReference>
<keyword evidence="1" id="KW-0472">Membrane</keyword>
<evidence type="ECO:0000256" key="1">
    <source>
        <dbReference type="SAM" id="Phobius"/>
    </source>
</evidence>
<dbReference type="RefSeq" id="WP_071236624.1">
    <property type="nucleotide sequence ID" value="NZ_KV861348.1"/>
</dbReference>